<dbReference type="PANTHER" id="PTHR40980:SF4">
    <property type="entry name" value="TONB-DEPENDENT RECEPTOR-LIKE BETA-BARREL DOMAIN-CONTAINING PROTEIN"/>
    <property type="match status" value="1"/>
</dbReference>
<evidence type="ECO:0000256" key="3">
    <source>
        <dbReference type="ARBA" id="ARBA00023237"/>
    </source>
</evidence>
<dbReference type="SUPFAM" id="SSF56935">
    <property type="entry name" value="Porins"/>
    <property type="match status" value="1"/>
</dbReference>
<dbReference type="Gene3D" id="2.170.130.10">
    <property type="entry name" value="TonB-dependent receptor, plug domain"/>
    <property type="match status" value="1"/>
</dbReference>
<sequence length="706" mass="80849">MNAKYFLVFSLVSTSLFSQTKKNDSIKSIDEVKITSTKKLIERKADRLVFNVDASMASQGMDAMETLGNVPMLKIDEDKASISIVGKSNVSVMVNGRMLNISGDALVSYLKTIRSENIAKVEVITTPPAKYEAAGNSGILNIVLKKNPNMGFSGNIGTGLQQRTYFGGNANGTLNYQTEKLSLSFKTNYLNSAKRSIENYSILGSTESYSQSRRKDMWKSIAPSLNMSYKLNKNSEIGFNYLFTHQTPDMDILNTTNYFQNSQNIENLFTNTQHREKNTMNTLGVYYDLKLDSIGKKLSFTGNYYGNNATTNVNFNTLKSSDESLAFVKTISIVKPEIFSGQADLELPYSFGTIETGAKFNQFKNSTDIGYYNLQNQDWEIDATRSNLFQYTEQNYAGYFSFAKIFNEKWSTKAGLRYELTNVNAYTPQTDERTKYSYGEWFPSAYINYKNEKNSYTISYSRRINRPDMESLNPFRWYENTYSYSTGNPLLKPSYMSNFELGYTHNNKFNASLYYLHQTNGFGQVSFQDGLLHYGTYLNTYDSDFFGATVSYTNKIKTWWEISTYVNASLTDSKVYNIEATTRKGKTFDYSIRNTFTLNKAKTINFFLNFSQALPYHNVNSYFHSFTNLDSGIKIALMEKQLQINASVSNIFAQYWKGDIYYSDNSQHFNNYWDGRGFRLSVNYTFGNKKVKESRSIDFEEKSRAK</sequence>
<evidence type="ECO:0000313" key="6">
    <source>
        <dbReference type="Proteomes" id="UP000191112"/>
    </source>
</evidence>
<name>A0A1T5EFW4_9FLAO</name>
<dbReference type="STRING" id="619805.SAMN05660477_01393"/>
<dbReference type="AlphaFoldDB" id="A0A1T5EFW4"/>
<dbReference type="RefSeq" id="WP_079666643.1">
    <property type="nucleotide sequence ID" value="NZ_FUYZ01000003.1"/>
</dbReference>
<accession>A0A1T5EFW4</accession>
<dbReference type="OrthoDB" id="8764943at2"/>
<dbReference type="InterPro" id="IPR037066">
    <property type="entry name" value="Plug_dom_sf"/>
</dbReference>
<dbReference type="InterPro" id="IPR036942">
    <property type="entry name" value="Beta-barrel_TonB_sf"/>
</dbReference>
<dbReference type="InterPro" id="IPR041700">
    <property type="entry name" value="OMP_b-brl_3"/>
</dbReference>
<dbReference type="PANTHER" id="PTHR40980">
    <property type="entry name" value="PLUG DOMAIN-CONTAINING PROTEIN"/>
    <property type="match status" value="1"/>
</dbReference>
<reference evidence="5 6" key="1">
    <citation type="submission" date="2017-02" db="EMBL/GenBank/DDBJ databases">
        <authorList>
            <person name="Peterson S.W."/>
        </authorList>
    </citation>
    <scope>NUCLEOTIDE SEQUENCE [LARGE SCALE GENOMIC DNA]</scope>
    <source>
        <strain evidence="5 6">DSM 22323</strain>
    </source>
</reference>
<evidence type="ECO:0000256" key="1">
    <source>
        <dbReference type="ARBA" id="ARBA00004442"/>
    </source>
</evidence>
<dbReference type="Pfam" id="PF14905">
    <property type="entry name" value="OMP_b-brl_3"/>
    <property type="match status" value="1"/>
</dbReference>
<organism evidence="5 6">
    <name type="scientific">Soonwooa buanensis</name>
    <dbReference type="NCBI Taxonomy" id="619805"/>
    <lineage>
        <taxon>Bacteria</taxon>
        <taxon>Pseudomonadati</taxon>
        <taxon>Bacteroidota</taxon>
        <taxon>Flavobacteriia</taxon>
        <taxon>Flavobacteriales</taxon>
        <taxon>Weeksellaceae</taxon>
        <taxon>Chryseobacterium group</taxon>
        <taxon>Soonwooa</taxon>
    </lineage>
</organism>
<evidence type="ECO:0000259" key="4">
    <source>
        <dbReference type="Pfam" id="PF14905"/>
    </source>
</evidence>
<dbReference type="Proteomes" id="UP000191112">
    <property type="component" value="Unassembled WGS sequence"/>
</dbReference>
<dbReference type="Gene3D" id="2.40.170.20">
    <property type="entry name" value="TonB-dependent receptor, beta-barrel domain"/>
    <property type="match status" value="1"/>
</dbReference>
<keyword evidence="6" id="KW-1185">Reference proteome</keyword>
<keyword evidence="3" id="KW-0998">Cell outer membrane</keyword>
<evidence type="ECO:0000313" key="5">
    <source>
        <dbReference type="EMBL" id="SKB82987.1"/>
    </source>
</evidence>
<protein>
    <submittedName>
        <fullName evidence="5">Outer membrane receptor proteins, mostly Fe transport</fullName>
    </submittedName>
</protein>
<dbReference type="GO" id="GO:0009279">
    <property type="term" value="C:cell outer membrane"/>
    <property type="evidence" value="ECO:0007669"/>
    <property type="project" value="UniProtKB-SubCell"/>
</dbReference>
<gene>
    <name evidence="5" type="ORF">SAMN05660477_01393</name>
</gene>
<comment type="subcellular location">
    <subcellularLocation>
        <location evidence="1">Cell outer membrane</location>
    </subcellularLocation>
</comment>
<proteinExistence type="predicted"/>
<keyword evidence="5" id="KW-0675">Receptor</keyword>
<dbReference type="EMBL" id="FUYZ01000003">
    <property type="protein sequence ID" value="SKB82987.1"/>
    <property type="molecule type" value="Genomic_DNA"/>
</dbReference>
<keyword evidence="2" id="KW-0472">Membrane</keyword>
<evidence type="ECO:0000256" key="2">
    <source>
        <dbReference type="ARBA" id="ARBA00023136"/>
    </source>
</evidence>
<feature type="domain" description="Outer membrane protein beta-barrel" evidence="4">
    <location>
        <begin position="290"/>
        <end position="684"/>
    </location>
</feature>